<dbReference type="PROSITE" id="PS50206">
    <property type="entry name" value="RHODANESE_3"/>
    <property type="match status" value="1"/>
</dbReference>
<name>A0A326U814_THEHA</name>
<dbReference type="SMART" id="SM00450">
    <property type="entry name" value="RHOD"/>
    <property type="match status" value="1"/>
</dbReference>
<dbReference type="InterPro" id="IPR011990">
    <property type="entry name" value="TPR-like_helical_dom_sf"/>
</dbReference>
<proteinExistence type="predicted"/>
<gene>
    <name evidence="3" type="ORF">EI42_05494</name>
</gene>
<dbReference type="GO" id="GO:0016740">
    <property type="term" value="F:transferase activity"/>
    <property type="evidence" value="ECO:0007669"/>
    <property type="project" value="UniProtKB-KW"/>
</dbReference>
<dbReference type="InterPro" id="IPR019734">
    <property type="entry name" value="TPR_rpt"/>
</dbReference>
<keyword evidence="1" id="KW-0802">TPR repeat</keyword>
<protein>
    <submittedName>
        <fullName evidence="3">Rhodanese-related sulfurtransferase</fullName>
    </submittedName>
</protein>
<evidence type="ECO:0000256" key="1">
    <source>
        <dbReference type="PROSITE-ProRule" id="PRU00339"/>
    </source>
</evidence>
<evidence type="ECO:0000259" key="2">
    <source>
        <dbReference type="PROSITE" id="PS50206"/>
    </source>
</evidence>
<dbReference type="PROSITE" id="PS50005">
    <property type="entry name" value="TPR"/>
    <property type="match status" value="1"/>
</dbReference>
<evidence type="ECO:0000313" key="4">
    <source>
        <dbReference type="Proteomes" id="UP000248806"/>
    </source>
</evidence>
<accession>A0A326U814</accession>
<reference evidence="3 4" key="1">
    <citation type="submission" date="2018-06" db="EMBL/GenBank/DDBJ databases">
        <title>Genomic Encyclopedia of Archaeal and Bacterial Type Strains, Phase II (KMG-II): from individual species to whole genera.</title>
        <authorList>
            <person name="Goeker M."/>
        </authorList>
    </citation>
    <scope>NUCLEOTIDE SEQUENCE [LARGE SCALE GENOMIC DNA]</scope>
    <source>
        <strain evidence="3 4">ATCC BAA-1881</strain>
    </source>
</reference>
<dbReference type="Gene3D" id="3.40.250.10">
    <property type="entry name" value="Rhodanese-like domain"/>
    <property type="match status" value="1"/>
</dbReference>
<keyword evidence="3" id="KW-0808">Transferase</keyword>
<organism evidence="3 4">
    <name type="scientific">Thermosporothrix hazakensis</name>
    <dbReference type="NCBI Taxonomy" id="644383"/>
    <lineage>
        <taxon>Bacteria</taxon>
        <taxon>Bacillati</taxon>
        <taxon>Chloroflexota</taxon>
        <taxon>Ktedonobacteria</taxon>
        <taxon>Ktedonobacterales</taxon>
        <taxon>Thermosporotrichaceae</taxon>
        <taxon>Thermosporothrix</taxon>
    </lineage>
</organism>
<dbReference type="InterPro" id="IPR036873">
    <property type="entry name" value="Rhodanese-like_dom_sf"/>
</dbReference>
<dbReference type="InterPro" id="IPR050229">
    <property type="entry name" value="GlpE_sulfurtransferase"/>
</dbReference>
<dbReference type="Gene3D" id="1.25.40.10">
    <property type="entry name" value="Tetratricopeptide repeat domain"/>
    <property type="match status" value="1"/>
</dbReference>
<comment type="caution">
    <text evidence="3">The sequence shown here is derived from an EMBL/GenBank/DDBJ whole genome shotgun (WGS) entry which is preliminary data.</text>
</comment>
<feature type="domain" description="Rhodanese" evidence="2">
    <location>
        <begin position="216"/>
        <end position="307"/>
    </location>
</feature>
<keyword evidence="4" id="KW-1185">Reference proteome</keyword>
<dbReference type="SUPFAM" id="SSF52821">
    <property type="entry name" value="Rhodanese/Cell cycle control phosphatase"/>
    <property type="match status" value="1"/>
</dbReference>
<dbReference type="InterPro" id="IPR001763">
    <property type="entry name" value="Rhodanese-like_dom"/>
</dbReference>
<dbReference type="AlphaFoldDB" id="A0A326U814"/>
<dbReference type="CDD" id="cd00158">
    <property type="entry name" value="RHOD"/>
    <property type="match status" value="1"/>
</dbReference>
<dbReference type="SUPFAM" id="SSF48452">
    <property type="entry name" value="TPR-like"/>
    <property type="match status" value="1"/>
</dbReference>
<dbReference type="RefSeq" id="WP_111325743.1">
    <property type="nucleotide sequence ID" value="NZ_BIFX01000001.1"/>
</dbReference>
<dbReference type="PANTHER" id="PTHR43031:SF1">
    <property type="entry name" value="PYRIDINE NUCLEOTIDE-DISULPHIDE OXIDOREDUCTASE"/>
    <property type="match status" value="1"/>
</dbReference>
<feature type="repeat" description="TPR" evidence="1">
    <location>
        <begin position="155"/>
        <end position="188"/>
    </location>
</feature>
<dbReference type="EMBL" id="QKUF01000033">
    <property type="protein sequence ID" value="PZW22472.1"/>
    <property type="molecule type" value="Genomic_DNA"/>
</dbReference>
<dbReference type="Proteomes" id="UP000248806">
    <property type="component" value="Unassembled WGS sequence"/>
</dbReference>
<dbReference type="PANTHER" id="PTHR43031">
    <property type="entry name" value="FAD-DEPENDENT OXIDOREDUCTASE"/>
    <property type="match status" value="1"/>
</dbReference>
<dbReference type="Pfam" id="PF00581">
    <property type="entry name" value="Rhodanese"/>
    <property type="match status" value="1"/>
</dbReference>
<sequence length="310" mass="35099">MYDPFAQAGLLVLLHLARYTELETVRYLPTDGMCASFKECIASTIARKQACVQQHLMAVRSQAAPEMLVSSNLASLHWQELFRVENEVFQRFLQLAQQQHTEQARAELLEHGLCYPYAMITRHAHQYGDTVRPVRLYTLLLRTMREFSTPLTFQAWALHHLAFAYQANGQREEAISALAEALQLRRSASPQGPHIPLPDSTDLFHYRIASATLHALHSSPLILDVRSALEYHNGHIPNALHLPLEQLYKQTNTLSPERLIVTYSNILQQGTSRGEQAAAFLRKQGFVAWTLADGYPGWKANGFPVIEPYA</sequence>
<evidence type="ECO:0000313" key="3">
    <source>
        <dbReference type="EMBL" id="PZW22472.1"/>
    </source>
</evidence>
<dbReference type="OrthoDB" id="9800872at2"/>